<feature type="domain" description="Mnd1 HTH" evidence="8">
    <location>
        <begin position="519"/>
        <end position="578"/>
    </location>
</feature>
<dbReference type="Proteomes" id="UP000218231">
    <property type="component" value="Unassembled WGS sequence"/>
</dbReference>
<dbReference type="AlphaFoldDB" id="A0A2A2J717"/>
<feature type="region of interest" description="Disordered" evidence="6">
    <location>
        <begin position="477"/>
        <end position="498"/>
    </location>
</feature>
<evidence type="ECO:0008006" key="12">
    <source>
        <dbReference type="Google" id="ProtNLM"/>
    </source>
</evidence>
<evidence type="ECO:0000256" key="3">
    <source>
        <dbReference type="ARBA" id="ARBA00023054"/>
    </source>
</evidence>
<comment type="caution">
    <text evidence="10">The sequence shown here is derived from an EMBL/GenBank/DDBJ whole genome shotgun (WGS) entry which is preliminary data.</text>
</comment>
<dbReference type="Pfam" id="PF03962">
    <property type="entry name" value="Mnd1"/>
    <property type="match status" value="1"/>
</dbReference>
<sequence>MSMRLSDLLPAPSAVTDEYSSIRRDPWFQGRDAGLSNAIVSKEPPPYMKRKNWKPSNPEDFGDGGAFPEIHMAQFPLGMGMGESSKNASTLALQYDSEGKLRHDAIARIGRGKDQVVYSKLADTKAKVWNEEDEDVQKPDEDSIAAITEKTRQALEKITQSKVDSALPVRHAEKTAPAQYIRYTPSQQADGAAPQQRIIRMVEEQKDPMEPPKFKINQKIPRAPPSPPAPVMHSPPRKVTAKDQEDWKIPPCISNWKNPKGFTVALDKRLAADGRGLQQNKKTEQEERMREVAKKAREDRKAINVKREDDNDDAAKARREIRKDRLDDVRKERNIARNRPDKLDKMRRDRERDISEKIVLGLPDSNARSGEVQFDQRLFDQSKGLDSGGIDDETYSAYDAPWRADNVQQHLYRPSKNIDKDVYGEDLDKIINTNRFVPDKGFSGTEGGAQQPRSGPVQFERDQDVFGLGELFQQVNKKRMGDSSKDDRGGEEKRKRRDEFVRMAARKKGLSLDEKRSKMLELFYESKEFFQMKELEKIAPKQKGVIAQSVKDVVQSLVDDGLVECEKIGTFVCYWAFPSRALQLRKRKLQDLEKQIEELRQKIATTKEEIKQSSVGREPTEERTELLKSARQLAETEKALLEKLMKYSEFDPAAIEATKQRIAKLTEDANRWTDNIVTIKKWCAKKFQMDDKTLNKMFEIPEDMDYIDE</sequence>
<feature type="region of interest" description="Disordered" evidence="6">
    <location>
        <begin position="203"/>
        <end position="254"/>
    </location>
</feature>
<dbReference type="InterPro" id="IPR017862">
    <property type="entry name" value="SKI-int_prot_SKIP"/>
</dbReference>
<evidence type="ECO:0000256" key="6">
    <source>
        <dbReference type="SAM" id="MobiDB-lite"/>
    </source>
</evidence>
<feature type="region of interest" description="Disordered" evidence="6">
    <location>
        <begin position="273"/>
        <end position="321"/>
    </location>
</feature>
<evidence type="ECO:0000256" key="5">
    <source>
        <dbReference type="SAM" id="Coils"/>
    </source>
</evidence>
<dbReference type="Pfam" id="PF02731">
    <property type="entry name" value="SKIP_SNW"/>
    <property type="match status" value="1"/>
</dbReference>
<feature type="compositionally biased region" description="Basic and acidic residues" evidence="6">
    <location>
        <begin position="203"/>
        <end position="213"/>
    </location>
</feature>
<accession>A0A2A2J717</accession>
<evidence type="ECO:0000256" key="4">
    <source>
        <dbReference type="ARBA" id="ARBA00023242"/>
    </source>
</evidence>
<feature type="coiled-coil region" evidence="5">
    <location>
        <begin position="582"/>
        <end position="616"/>
    </location>
</feature>
<evidence type="ECO:0000259" key="9">
    <source>
        <dbReference type="Pfam" id="PF18517"/>
    </source>
</evidence>
<evidence type="ECO:0000259" key="8">
    <source>
        <dbReference type="Pfam" id="PF03962"/>
    </source>
</evidence>
<keyword evidence="4" id="KW-0539">Nucleus</keyword>
<keyword evidence="11" id="KW-1185">Reference proteome</keyword>
<dbReference type="GO" id="GO:0000398">
    <property type="term" value="P:mRNA splicing, via spliceosome"/>
    <property type="evidence" value="ECO:0007669"/>
    <property type="project" value="InterPro"/>
</dbReference>
<evidence type="ECO:0000313" key="11">
    <source>
        <dbReference type="Proteomes" id="UP000218231"/>
    </source>
</evidence>
<evidence type="ECO:0000256" key="1">
    <source>
        <dbReference type="ARBA" id="ARBA00004123"/>
    </source>
</evidence>
<proteinExistence type="inferred from homology"/>
<dbReference type="InterPro" id="IPR040453">
    <property type="entry name" value="Mnd1_HTH"/>
</dbReference>
<dbReference type="PANTHER" id="PTHR12096">
    <property type="entry name" value="NUCLEAR PROTEIN SKIP-RELATED"/>
    <property type="match status" value="1"/>
</dbReference>
<organism evidence="10 11">
    <name type="scientific">Diploscapter pachys</name>
    <dbReference type="NCBI Taxonomy" id="2018661"/>
    <lineage>
        <taxon>Eukaryota</taxon>
        <taxon>Metazoa</taxon>
        <taxon>Ecdysozoa</taxon>
        <taxon>Nematoda</taxon>
        <taxon>Chromadorea</taxon>
        <taxon>Rhabditida</taxon>
        <taxon>Rhabditina</taxon>
        <taxon>Rhabditomorpha</taxon>
        <taxon>Rhabditoidea</taxon>
        <taxon>Rhabditidae</taxon>
        <taxon>Diploscapter</taxon>
    </lineage>
</organism>
<dbReference type="GO" id="GO:0005681">
    <property type="term" value="C:spliceosomal complex"/>
    <property type="evidence" value="ECO:0007669"/>
    <property type="project" value="InterPro"/>
</dbReference>
<feature type="compositionally biased region" description="Basic and acidic residues" evidence="6">
    <location>
        <begin position="281"/>
        <end position="321"/>
    </location>
</feature>
<dbReference type="InterPro" id="IPR004015">
    <property type="entry name" value="SKI-int_prot_SKIP_SNW-dom"/>
</dbReference>
<dbReference type="InterPro" id="IPR040661">
    <property type="entry name" value="LZ3wCH"/>
</dbReference>
<feature type="domain" description="Leucine zipper with capping helix" evidence="9">
    <location>
        <begin position="654"/>
        <end position="707"/>
    </location>
</feature>
<evidence type="ECO:0000259" key="7">
    <source>
        <dbReference type="Pfam" id="PF02731"/>
    </source>
</evidence>
<dbReference type="STRING" id="2018661.A0A2A2J717"/>
<dbReference type="EMBL" id="LIAE01010639">
    <property type="protein sequence ID" value="PAV57419.1"/>
    <property type="molecule type" value="Genomic_DNA"/>
</dbReference>
<comment type="subcellular location">
    <subcellularLocation>
        <location evidence="1">Nucleus</location>
    </subcellularLocation>
</comment>
<evidence type="ECO:0000256" key="2">
    <source>
        <dbReference type="ARBA" id="ARBA00010197"/>
    </source>
</evidence>
<keyword evidence="3 5" id="KW-0175">Coiled coil</keyword>
<dbReference type="Pfam" id="PF18517">
    <property type="entry name" value="LZ3wCH"/>
    <property type="match status" value="1"/>
</dbReference>
<dbReference type="OrthoDB" id="666364at2759"/>
<evidence type="ECO:0000313" key="10">
    <source>
        <dbReference type="EMBL" id="PAV57419.1"/>
    </source>
</evidence>
<feature type="region of interest" description="Disordered" evidence="6">
    <location>
        <begin position="1"/>
        <end position="68"/>
    </location>
</feature>
<comment type="similarity">
    <text evidence="2">Belongs to the SNW family.</text>
</comment>
<gene>
    <name evidence="10" type="ORF">WR25_07615</name>
</gene>
<feature type="compositionally biased region" description="Basic and acidic residues" evidence="6">
    <location>
        <begin position="479"/>
        <end position="498"/>
    </location>
</feature>
<reference evidence="10 11" key="1">
    <citation type="journal article" date="2017" name="Curr. Biol.">
        <title>Genome architecture and evolution of a unichromosomal asexual nematode.</title>
        <authorList>
            <person name="Fradin H."/>
            <person name="Zegar C."/>
            <person name="Gutwein M."/>
            <person name="Lucas J."/>
            <person name="Kovtun M."/>
            <person name="Corcoran D."/>
            <person name="Baugh L.R."/>
            <person name="Kiontke K."/>
            <person name="Gunsalus K."/>
            <person name="Fitch D.H."/>
            <person name="Piano F."/>
        </authorList>
    </citation>
    <scope>NUCLEOTIDE SEQUENCE [LARGE SCALE GENOMIC DNA]</scope>
    <source>
        <strain evidence="10">PF1309</strain>
    </source>
</reference>
<protein>
    <recommendedName>
        <fullName evidence="12">Meiotic nuclear division protein 1 homolog</fullName>
    </recommendedName>
</protein>
<name>A0A2A2J717_9BILA</name>
<feature type="domain" description="SKI-interacting protein SKIP SNW" evidence="7">
    <location>
        <begin position="179"/>
        <end position="320"/>
    </location>
</feature>